<gene>
    <name evidence="12" type="primary">murA</name>
    <name evidence="14" type="ORF">A2257_02900</name>
</gene>
<evidence type="ECO:0000256" key="5">
    <source>
        <dbReference type="ARBA" id="ARBA00022679"/>
    </source>
</evidence>
<protein>
    <recommendedName>
        <fullName evidence="12">UDP-N-acetylglucosamine 1-carboxyvinyltransferase</fullName>
        <ecNumber evidence="12">2.5.1.7</ecNumber>
    </recommendedName>
    <alternativeName>
        <fullName evidence="12">Enoylpyruvate transferase</fullName>
    </alternativeName>
    <alternativeName>
        <fullName evidence="12">UDP-N-acetylglucosamine enolpyruvyl transferase</fullName>
        <shortName evidence="12">EPT</shortName>
    </alternativeName>
</protein>
<dbReference type="SUPFAM" id="SSF55205">
    <property type="entry name" value="EPT/RTPC-like"/>
    <property type="match status" value="1"/>
</dbReference>
<evidence type="ECO:0000256" key="12">
    <source>
        <dbReference type="HAMAP-Rule" id="MF_00111"/>
    </source>
</evidence>
<sequence>MDKFVIEGSRRISGEIEILGVKNGILPLIAASLLASRGKTTITNVPYFRDVATLSQILCQMGASVNYDRASRVIVIDCEQISNFTAPYDLVKQMRASFLVLGPLLARFGQANISLPGGCAIGARPVNMHINALERLGVIINQDEGLIKAKTAGLRGAVFYFDFPSHTGTENVITAACLAKGTTTLVNASCEPEVVDLAFFLNKMGANIVGAGTPVIMIEGCSQLSAVEHEAIPSRIETAFFFVAAAITGGELVVKNAILSNLGIVVDKMRQMGVEIIDLGNNAVMVRASKRLRSVNFTTWPFPGFPTDLQPQMMALLSVAEGTGIVKETVFENRFMHVQEFNRFGANIRAHLDEAVVTGVASLRGAPVMASDLQAGAGLILIALVAEGQSIIDRVYHIDRGYERIEERLSSIGASITRQKGDGK</sequence>
<evidence type="ECO:0000256" key="8">
    <source>
        <dbReference type="ARBA" id="ARBA00023306"/>
    </source>
</evidence>
<keyword evidence="5 12" id="KW-0808">Transferase</keyword>
<dbReference type="HAMAP" id="MF_00111">
    <property type="entry name" value="MurA"/>
    <property type="match status" value="1"/>
</dbReference>
<feature type="domain" description="Enolpyruvate transferase" evidence="13">
    <location>
        <begin position="7"/>
        <end position="409"/>
    </location>
</feature>
<keyword evidence="4 12" id="KW-0132">Cell division</keyword>
<proteinExistence type="inferred from homology"/>
<keyword evidence="9 12" id="KW-0961">Cell wall biogenesis/degradation</keyword>
<dbReference type="InterPro" id="IPR001986">
    <property type="entry name" value="Enolpyruvate_Tfrase_dom"/>
</dbReference>
<dbReference type="NCBIfam" id="TIGR01072">
    <property type="entry name" value="murA"/>
    <property type="match status" value="1"/>
</dbReference>
<comment type="catalytic activity">
    <reaction evidence="11 12">
        <text>phosphoenolpyruvate + UDP-N-acetyl-alpha-D-glucosamine = UDP-N-acetyl-3-O-(1-carboxyvinyl)-alpha-D-glucosamine + phosphate</text>
        <dbReference type="Rhea" id="RHEA:18681"/>
        <dbReference type="ChEBI" id="CHEBI:43474"/>
        <dbReference type="ChEBI" id="CHEBI:57705"/>
        <dbReference type="ChEBI" id="CHEBI:58702"/>
        <dbReference type="ChEBI" id="CHEBI:68483"/>
        <dbReference type="EC" id="2.5.1.7"/>
    </reaction>
</comment>
<comment type="pathway">
    <text evidence="2 12">Cell wall biogenesis; peptidoglycan biosynthesis.</text>
</comment>
<feature type="binding site" evidence="12">
    <location>
        <position position="308"/>
    </location>
    <ligand>
        <name>UDP-N-acetyl-alpha-D-glucosamine</name>
        <dbReference type="ChEBI" id="CHEBI:57705"/>
    </ligand>
</feature>
<dbReference type="EMBL" id="MFGA01000020">
    <property type="protein sequence ID" value="OGF20698.1"/>
    <property type="molecule type" value="Genomic_DNA"/>
</dbReference>
<keyword evidence="7 12" id="KW-0573">Peptidoglycan synthesis</keyword>
<dbReference type="GO" id="GO:0071555">
    <property type="term" value="P:cell wall organization"/>
    <property type="evidence" value="ECO:0007669"/>
    <property type="project" value="UniProtKB-KW"/>
</dbReference>
<dbReference type="AlphaFoldDB" id="A0A1F5S1W7"/>
<feature type="modified residue" description="2-(S-cysteinyl)pyruvic acid O-phosphothioketal" evidence="12">
    <location>
        <position position="119"/>
    </location>
</feature>
<evidence type="ECO:0000313" key="15">
    <source>
        <dbReference type="Proteomes" id="UP000177407"/>
    </source>
</evidence>
<accession>A0A1F5S1W7</accession>
<comment type="similarity">
    <text evidence="10 12">Belongs to the EPSP synthase family. MurA subfamily.</text>
</comment>
<evidence type="ECO:0000256" key="11">
    <source>
        <dbReference type="ARBA" id="ARBA00047527"/>
    </source>
</evidence>
<keyword evidence="8 12" id="KW-0131">Cell cycle</keyword>
<evidence type="ECO:0000256" key="2">
    <source>
        <dbReference type="ARBA" id="ARBA00004752"/>
    </source>
</evidence>
<dbReference type="InterPro" id="IPR036968">
    <property type="entry name" value="Enolpyruvate_Tfrase_sf"/>
</dbReference>
<dbReference type="GO" id="GO:0005737">
    <property type="term" value="C:cytoplasm"/>
    <property type="evidence" value="ECO:0007669"/>
    <property type="project" value="UniProtKB-SubCell"/>
</dbReference>
<dbReference type="InterPro" id="IPR013792">
    <property type="entry name" value="RNA3'P_cycl/enolpyr_Trfase_a/b"/>
</dbReference>
<evidence type="ECO:0000256" key="1">
    <source>
        <dbReference type="ARBA" id="ARBA00004496"/>
    </source>
</evidence>
<keyword evidence="3 12" id="KW-0963">Cytoplasm</keyword>
<dbReference type="PANTHER" id="PTHR43783:SF1">
    <property type="entry name" value="UDP-N-ACETYLGLUCOSAMINE 1-CARBOXYVINYLTRANSFERASE"/>
    <property type="match status" value="1"/>
</dbReference>
<evidence type="ECO:0000256" key="7">
    <source>
        <dbReference type="ARBA" id="ARBA00022984"/>
    </source>
</evidence>
<dbReference type="GO" id="GO:0019277">
    <property type="term" value="P:UDP-N-acetylgalactosamine biosynthetic process"/>
    <property type="evidence" value="ECO:0007669"/>
    <property type="project" value="InterPro"/>
</dbReference>
<dbReference type="Gene3D" id="3.65.10.10">
    <property type="entry name" value="Enolpyruvate transferase domain"/>
    <property type="match status" value="2"/>
</dbReference>
<comment type="subcellular location">
    <subcellularLocation>
        <location evidence="1 12">Cytoplasm</location>
    </subcellularLocation>
</comment>
<evidence type="ECO:0000256" key="4">
    <source>
        <dbReference type="ARBA" id="ARBA00022618"/>
    </source>
</evidence>
<dbReference type="PANTHER" id="PTHR43783">
    <property type="entry name" value="UDP-N-ACETYLGLUCOSAMINE 1-CARBOXYVINYLTRANSFERASE"/>
    <property type="match status" value="1"/>
</dbReference>
<dbReference type="EC" id="2.5.1.7" evidence="12"/>
<evidence type="ECO:0000256" key="3">
    <source>
        <dbReference type="ARBA" id="ARBA00022490"/>
    </source>
</evidence>
<dbReference type="UniPathway" id="UPA00219"/>
<comment type="function">
    <text evidence="12">Cell wall formation. Adds enolpyruvyl to UDP-N-acetylglucosamine.</text>
</comment>
<dbReference type="InterPro" id="IPR050068">
    <property type="entry name" value="MurA_subfamily"/>
</dbReference>
<comment type="caution">
    <text evidence="12">Lacks conserved residue(s) required for the propagation of feature annotation.</text>
</comment>
<dbReference type="CDD" id="cd01555">
    <property type="entry name" value="UdpNAET"/>
    <property type="match status" value="1"/>
</dbReference>
<evidence type="ECO:0000259" key="13">
    <source>
        <dbReference type="Pfam" id="PF00275"/>
    </source>
</evidence>
<dbReference type="GO" id="GO:0051301">
    <property type="term" value="P:cell division"/>
    <property type="evidence" value="ECO:0007669"/>
    <property type="project" value="UniProtKB-KW"/>
</dbReference>
<feature type="binding site" evidence="12">
    <location>
        <position position="330"/>
    </location>
    <ligand>
        <name>UDP-N-acetyl-alpha-D-glucosamine</name>
        <dbReference type="ChEBI" id="CHEBI:57705"/>
    </ligand>
</feature>
<organism evidence="14 15">
    <name type="scientific">Candidatus Falkowbacteria bacterium RIFOXYA2_FULL_38_12</name>
    <dbReference type="NCBI Taxonomy" id="1797993"/>
    <lineage>
        <taxon>Bacteria</taxon>
        <taxon>Candidatus Falkowiibacteriota</taxon>
    </lineage>
</organism>
<dbReference type="InterPro" id="IPR005750">
    <property type="entry name" value="UDP_GlcNAc_COvinyl_MurA"/>
</dbReference>
<reference evidence="14 15" key="1">
    <citation type="journal article" date="2016" name="Nat. Commun.">
        <title>Thousands of microbial genomes shed light on interconnected biogeochemical processes in an aquifer system.</title>
        <authorList>
            <person name="Anantharaman K."/>
            <person name="Brown C.T."/>
            <person name="Hug L.A."/>
            <person name="Sharon I."/>
            <person name="Castelle C.J."/>
            <person name="Probst A.J."/>
            <person name="Thomas B.C."/>
            <person name="Singh A."/>
            <person name="Wilkins M.J."/>
            <person name="Karaoz U."/>
            <person name="Brodie E.L."/>
            <person name="Williams K.H."/>
            <person name="Hubbard S.S."/>
            <person name="Banfield J.F."/>
        </authorList>
    </citation>
    <scope>NUCLEOTIDE SEQUENCE [LARGE SCALE GENOMIC DNA]</scope>
</reference>
<dbReference type="Pfam" id="PF00275">
    <property type="entry name" value="EPSP_synthase"/>
    <property type="match status" value="1"/>
</dbReference>
<feature type="binding site" evidence="12">
    <location>
        <begin position="22"/>
        <end position="23"/>
    </location>
    <ligand>
        <name>phosphoenolpyruvate</name>
        <dbReference type="ChEBI" id="CHEBI:58702"/>
    </ligand>
</feature>
<keyword evidence="6 12" id="KW-0133">Cell shape</keyword>
<dbReference type="GO" id="GO:0009252">
    <property type="term" value="P:peptidoglycan biosynthetic process"/>
    <property type="evidence" value="ECO:0007669"/>
    <property type="project" value="UniProtKB-UniRule"/>
</dbReference>
<dbReference type="Proteomes" id="UP000177407">
    <property type="component" value="Unassembled WGS sequence"/>
</dbReference>
<name>A0A1F5S1W7_9BACT</name>
<dbReference type="NCBIfam" id="NF006873">
    <property type="entry name" value="PRK09369.1"/>
    <property type="match status" value="1"/>
</dbReference>
<keyword evidence="12" id="KW-0670">Pyruvate</keyword>
<evidence type="ECO:0000256" key="6">
    <source>
        <dbReference type="ARBA" id="ARBA00022960"/>
    </source>
</evidence>
<feature type="active site" description="Proton donor" evidence="12">
    <location>
        <position position="119"/>
    </location>
</feature>
<evidence type="ECO:0000313" key="14">
    <source>
        <dbReference type="EMBL" id="OGF20698.1"/>
    </source>
</evidence>
<dbReference type="GO" id="GO:0008360">
    <property type="term" value="P:regulation of cell shape"/>
    <property type="evidence" value="ECO:0007669"/>
    <property type="project" value="UniProtKB-KW"/>
</dbReference>
<evidence type="ECO:0000256" key="10">
    <source>
        <dbReference type="ARBA" id="ARBA00038367"/>
    </source>
</evidence>
<feature type="binding site" evidence="12">
    <location>
        <position position="95"/>
    </location>
    <ligand>
        <name>UDP-N-acetyl-alpha-D-glucosamine</name>
        <dbReference type="ChEBI" id="CHEBI:57705"/>
    </ligand>
</feature>
<dbReference type="GO" id="GO:0008760">
    <property type="term" value="F:UDP-N-acetylglucosamine 1-carboxyvinyltransferase activity"/>
    <property type="evidence" value="ECO:0007669"/>
    <property type="project" value="UniProtKB-UniRule"/>
</dbReference>
<evidence type="ECO:0000256" key="9">
    <source>
        <dbReference type="ARBA" id="ARBA00023316"/>
    </source>
</evidence>
<comment type="caution">
    <text evidence="14">The sequence shown here is derived from an EMBL/GenBank/DDBJ whole genome shotgun (WGS) entry which is preliminary data.</text>
</comment>